<feature type="signal peptide" evidence="8">
    <location>
        <begin position="1"/>
        <end position="21"/>
    </location>
</feature>
<dbReference type="GO" id="GO:0016491">
    <property type="term" value="F:oxidoreductase activity"/>
    <property type="evidence" value="ECO:0007669"/>
    <property type="project" value="InterPro"/>
</dbReference>
<evidence type="ECO:0000256" key="3">
    <source>
        <dbReference type="ARBA" id="ARBA00022630"/>
    </source>
</evidence>
<dbReference type="Gene3D" id="3.40.462.20">
    <property type="match status" value="1"/>
</dbReference>
<dbReference type="Gene3D" id="3.30.43.10">
    <property type="entry name" value="Uridine Diphospho-n-acetylenolpyruvylglucosamine Reductase, domain 2"/>
    <property type="match status" value="1"/>
</dbReference>
<keyword evidence="7" id="KW-0325">Glycoprotein</keyword>
<dbReference type="InterPro" id="IPR016169">
    <property type="entry name" value="FAD-bd_PCMH_sub2"/>
</dbReference>
<evidence type="ECO:0000256" key="8">
    <source>
        <dbReference type="SAM" id="SignalP"/>
    </source>
</evidence>
<dbReference type="InterPro" id="IPR012951">
    <property type="entry name" value="BBE"/>
</dbReference>
<evidence type="ECO:0000313" key="11">
    <source>
        <dbReference type="Proteomes" id="UP000077755"/>
    </source>
</evidence>
<dbReference type="InterPro" id="IPR016166">
    <property type="entry name" value="FAD-bd_PCMH"/>
</dbReference>
<evidence type="ECO:0000256" key="1">
    <source>
        <dbReference type="ARBA" id="ARBA00001974"/>
    </source>
</evidence>
<proteinExistence type="inferred from homology"/>
<keyword evidence="11" id="KW-1185">Reference proteome</keyword>
<comment type="similarity">
    <text evidence="2">Belongs to the oxygen-dependent FAD-linked oxidoreductase family.</text>
</comment>
<name>A0AAF0XF33_DAUCS</name>
<dbReference type="Proteomes" id="UP000077755">
    <property type="component" value="Chromosome 6"/>
</dbReference>
<dbReference type="InterPro" id="IPR016167">
    <property type="entry name" value="FAD-bd_PCMH_sub1"/>
</dbReference>
<protein>
    <recommendedName>
        <fullName evidence="9">FAD-binding PCMH-type domain-containing protein</fullName>
    </recommendedName>
</protein>
<evidence type="ECO:0000256" key="7">
    <source>
        <dbReference type="ARBA" id="ARBA00023180"/>
    </source>
</evidence>
<sequence>MTYSLLCSSVFIFLFATFAWAASASNDEYPKAFMQCLISHSSNSTSMSELIYTPKNSSYAPILQVSINNLRFMTAKTPKPLVIFTPVEESQVQTIIFCSKKFDMHVRVRSGGHDFEGFGQSYVARVPFVLLDMTNLRTVMVNVKDGTAWVESGATIGELYCGIAEKSGALGFPAGLWTNVGIGGFISGGGYGMMTRNYGLAADNVIDARFVNVNGTILSRETMGEDLFWAIRGGGGSSFGVVLSWKIKLVSVPEIVTVFRIVRTSEENAADIFHRWQEVAPRFPKDLDLKCYVQSIVSNSSTRQDGKTIRITFESLYLGPRDRLLVLIRERFPELGLEAEDCSEMSWIESGPFFSNHTAGTSPDIMLNRTALPKFNFKGKSDFARNIIPREAIKGMWEMLFSVAPEAALLQFTPYGGRMNEILESAIPFPHRAGTLYMIYIGVFLEKDASQRLKWIDSLYEYLRPYVSRNPRAAYVNYLDLDLGNNTSSSWGKRYFKSNFRRLMQVKTVADPENFFWHEQSIPTLPA</sequence>
<dbReference type="GO" id="GO:0071949">
    <property type="term" value="F:FAD binding"/>
    <property type="evidence" value="ECO:0007669"/>
    <property type="project" value="InterPro"/>
</dbReference>
<evidence type="ECO:0000256" key="5">
    <source>
        <dbReference type="ARBA" id="ARBA00022827"/>
    </source>
</evidence>
<evidence type="ECO:0000256" key="4">
    <source>
        <dbReference type="ARBA" id="ARBA00022729"/>
    </source>
</evidence>
<dbReference type="AlphaFoldDB" id="A0AAF0XF33"/>
<dbReference type="FunFam" id="3.30.43.10:FF:000004">
    <property type="entry name" value="Berberine bridge enzyme-like 15"/>
    <property type="match status" value="1"/>
</dbReference>
<dbReference type="Pfam" id="PF08031">
    <property type="entry name" value="BBE"/>
    <property type="match status" value="1"/>
</dbReference>
<accession>A0AAF0XF33</accession>
<gene>
    <name evidence="10" type="ORF">DCAR_0626505</name>
</gene>
<keyword evidence="4 8" id="KW-0732">Signal</keyword>
<evidence type="ECO:0000313" key="10">
    <source>
        <dbReference type="EMBL" id="WOH07076.1"/>
    </source>
</evidence>
<dbReference type="Gene3D" id="3.30.465.10">
    <property type="match status" value="1"/>
</dbReference>
<dbReference type="SUPFAM" id="SSF56176">
    <property type="entry name" value="FAD-binding/transporter-associated domain-like"/>
    <property type="match status" value="1"/>
</dbReference>
<dbReference type="EMBL" id="CP093348">
    <property type="protein sequence ID" value="WOH07076.1"/>
    <property type="molecule type" value="Genomic_DNA"/>
</dbReference>
<feature type="chain" id="PRO_5042248177" description="FAD-binding PCMH-type domain-containing protein" evidence="8">
    <location>
        <begin position="22"/>
        <end position="527"/>
    </location>
</feature>
<keyword evidence="3" id="KW-0285">Flavoprotein</keyword>
<organism evidence="10 11">
    <name type="scientific">Daucus carota subsp. sativus</name>
    <name type="common">Carrot</name>
    <dbReference type="NCBI Taxonomy" id="79200"/>
    <lineage>
        <taxon>Eukaryota</taxon>
        <taxon>Viridiplantae</taxon>
        <taxon>Streptophyta</taxon>
        <taxon>Embryophyta</taxon>
        <taxon>Tracheophyta</taxon>
        <taxon>Spermatophyta</taxon>
        <taxon>Magnoliopsida</taxon>
        <taxon>eudicotyledons</taxon>
        <taxon>Gunneridae</taxon>
        <taxon>Pentapetalae</taxon>
        <taxon>asterids</taxon>
        <taxon>campanulids</taxon>
        <taxon>Apiales</taxon>
        <taxon>Apiaceae</taxon>
        <taxon>Apioideae</taxon>
        <taxon>Scandiceae</taxon>
        <taxon>Daucinae</taxon>
        <taxon>Daucus</taxon>
        <taxon>Daucus sect. Daucus</taxon>
    </lineage>
</organism>
<feature type="domain" description="FAD-binding PCMH-type" evidence="9">
    <location>
        <begin position="76"/>
        <end position="252"/>
    </location>
</feature>
<dbReference type="InterPro" id="IPR006094">
    <property type="entry name" value="Oxid_FAD_bind_N"/>
</dbReference>
<keyword evidence="6" id="KW-1015">Disulfide bond</keyword>
<keyword evidence="5" id="KW-0274">FAD</keyword>
<reference evidence="10" key="1">
    <citation type="journal article" date="2016" name="Nat. Genet.">
        <title>A high-quality carrot genome assembly provides new insights into carotenoid accumulation and asterid genome evolution.</title>
        <authorList>
            <person name="Iorizzo M."/>
            <person name="Ellison S."/>
            <person name="Senalik D."/>
            <person name="Zeng P."/>
            <person name="Satapoomin P."/>
            <person name="Huang J."/>
            <person name="Bowman M."/>
            <person name="Iovene M."/>
            <person name="Sanseverino W."/>
            <person name="Cavagnaro P."/>
            <person name="Yildiz M."/>
            <person name="Macko-Podgorni A."/>
            <person name="Moranska E."/>
            <person name="Grzebelus E."/>
            <person name="Grzebelus D."/>
            <person name="Ashrafi H."/>
            <person name="Zheng Z."/>
            <person name="Cheng S."/>
            <person name="Spooner D."/>
            <person name="Van Deynze A."/>
            <person name="Simon P."/>
        </authorList>
    </citation>
    <scope>NUCLEOTIDE SEQUENCE</scope>
    <source>
        <tissue evidence="10">Leaf</tissue>
    </source>
</reference>
<dbReference type="PANTHER" id="PTHR32448">
    <property type="entry name" value="OS08G0158400 PROTEIN"/>
    <property type="match status" value="1"/>
</dbReference>
<dbReference type="InterPro" id="IPR036318">
    <property type="entry name" value="FAD-bd_PCMH-like_sf"/>
</dbReference>
<reference evidence="10" key="2">
    <citation type="submission" date="2022-03" db="EMBL/GenBank/DDBJ databases">
        <title>Draft title - Genomic analysis of global carrot germplasm unveils the trajectory of domestication and the origin of high carotenoid orange carrot.</title>
        <authorList>
            <person name="Iorizzo M."/>
            <person name="Ellison S."/>
            <person name="Senalik D."/>
            <person name="Macko-Podgorni A."/>
            <person name="Grzebelus D."/>
            <person name="Bostan H."/>
            <person name="Rolling W."/>
            <person name="Curaba J."/>
            <person name="Simon P."/>
        </authorList>
    </citation>
    <scope>NUCLEOTIDE SEQUENCE</scope>
    <source>
        <tissue evidence="10">Leaf</tissue>
    </source>
</reference>
<evidence type="ECO:0000259" key="9">
    <source>
        <dbReference type="PROSITE" id="PS51387"/>
    </source>
</evidence>
<comment type="cofactor">
    <cofactor evidence="1">
        <name>FAD</name>
        <dbReference type="ChEBI" id="CHEBI:57692"/>
    </cofactor>
</comment>
<evidence type="ECO:0000256" key="2">
    <source>
        <dbReference type="ARBA" id="ARBA00005466"/>
    </source>
</evidence>
<dbReference type="PROSITE" id="PS51387">
    <property type="entry name" value="FAD_PCMH"/>
    <property type="match status" value="1"/>
</dbReference>
<evidence type="ECO:0000256" key="6">
    <source>
        <dbReference type="ARBA" id="ARBA00023157"/>
    </source>
</evidence>
<dbReference type="Pfam" id="PF01565">
    <property type="entry name" value="FAD_binding_4"/>
    <property type="match status" value="1"/>
</dbReference>